<keyword evidence="4 11" id="KW-0808">Transferase</keyword>
<dbReference type="EC" id="2.4.99.28" evidence="11"/>
<evidence type="ECO:0000256" key="1">
    <source>
        <dbReference type="ARBA" id="ARBA00022475"/>
    </source>
</evidence>
<name>A0A4V2R489_9RHOB</name>
<organism evidence="14 15">
    <name type="scientific">Rhodovulum steppense</name>
    <dbReference type="NCBI Taxonomy" id="540251"/>
    <lineage>
        <taxon>Bacteria</taxon>
        <taxon>Pseudomonadati</taxon>
        <taxon>Pseudomonadota</taxon>
        <taxon>Alphaproteobacteria</taxon>
        <taxon>Rhodobacterales</taxon>
        <taxon>Paracoccaceae</taxon>
        <taxon>Rhodovulum</taxon>
    </lineage>
</organism>
<evidence type="ECO:0000256" key="2">
    <source>
        <dbReference type="ARBA" id="ARBA00022519"/>
    </source>
</evidence>
<dbReference type="SUPFAM" id="SSF53955">
    <property type="entry name" value="Lysozyme-like"/>
    <property type="match status" value="1"/>
</dbReference>
<keyword evidence="15" id="KW-1185">Reference proteome</keyword>
<dbReference type="PANTHER" id="PTHR30400:SF0">
    <property type="entry name" value="BIOSYNTHETIC PEPTIDOGLYCAN TRANSGLYCOSYLASE"/>
    <property type="match status" value="1"/>
</dbReference>
<dbReference type="InterPro" id="IPR036950">
    <property type="entry name" value="PBP_transglycosylase"/>
</dbReference>
<keyword evidence="7 11" id="KW-0573">Peptidoglycan synthesis</keyword>
<dbReference type="InterPro" id="IPR001264">
    <property type="entry name" value="Glyco_trans_51"/>
</dbReference>
<dbReference type="NCBIfam" id="TIGR02070">
    <property type="entry name" value="mono_pep_trsgly"/>
    <property type="match status" value="1"/>
</dbReference>
<reference evidence="14 15" key="1">
    <citation type="submission" date="2019-03" db="EMBL/GenBank/DDBJ databases">
        <title>Genomic Encyclopedia of Type Strains, Phase IV (KMG-IV): sequencing the most valuable type-strain genomes for metagenomic binning, comparative biology and taxonomic classification.</title>
        <authorList>
            <person name="Goeker M."/>
        </authorList>
    </citation>
    <scope>NUCLEOTIDE SEQUENCE [LARGE SCALE GENOMIC DNA]</scope>
    <source>
        <strain evidence="14 15">DSM 21153</strain>
    </source>
</reference>
<evidence type="ECO:0000313" key="14">
    <source>
        <dbReference type="EMBL" id="TCM82093.1"/>
    </source>
</evidence>
<dbReference type="RefSeq" id="WP_207894007.1">
    <property type="nucleotide sequence ID" value="NZ_SLVM01000017.1"/>
</dbReference>
<dbReference type="GO" id="GO:0008955">
    <property type="term" value="F:peptidoglycan glycosyltransferase activity"/>
    <property type="evidence" value="ECO:0007669"/>
    <property type="project" value="UniProtKB-UniRule"/>
</dbReference>
<dbReference type="InterPro" id="IPR023346">
    <property type="entry name" value="Lysozyme-like_dom_sf"/>
</dbReference>
<dbReference type="Proteomes" id="UP000295277">
    <property type="component" value="Unassembled WGS sequence"/>
</dbReference>
<comment type="similarity">
    <text evidence="11">Belongs to the glycosyltransferase 51 family.</text>
</comment>
<comment type="catalytic activity">
    <reaction evidence="11">
        <text>[GlcNAc-(1-&gt;4)-Mur2Ac(oyl-L-Ala-gamma-D-Glu-L-Lys-D-Ala-D-Ala)](n)-di-trans,octa-cis-undecaprenyl diphosphate + beta-D-GlcNAc-(1-&gt;4)-Mur2Ac(oyl-L-Ala-gamma-D-Glu-L-Lys-D-Ala-D-Ala)-di-trans,octa-cis-undecaprenyl diphosphate = [GlcNAc-(1-&gt;4)-Mur2Ac(oyl-L-Ala-gamma-D-Glu-L-Lys-D-Ala-D-Ala)](n+1)-di-trans,octa-cis-undecaprenyl diphosphate + di-trans,octa-cis-undecaprenyl diphosphate + H(+)</text>
        <dbReference type="Rhea" id="RHEA:23708"/>
        <dbReference type="Rhea" id="RHEA-COMP:9602"/>
        <dbReference type="Rhea" id="RHEA-COMP:9603"/>
        <dbReference type="ChEBI" id="CHEBI:15378"/>
        <dbReference type="ChEBI" id="CHEBI:58405"/>
        <dbReference type="ChEBI" id="CHEBI:60033"/>
        <dbReference type="ChEBI" id="CHEBI:78435"/>
        <dbReference type="EC" id="2.4.99.28"/>
    </reaction>
</comment>
<evidence type="ECO:0000256" key="7">
    <source>
        <dbReference type="ARBA" id="ARBA00022984"/>
    </source>
</evidence>
<evidence type="ECO:0000256" key="8">
    <source>
        <dbReference type="ARBA" id="ARBA00022989"/>
    </source>
</evidence>
<dbReference type="GO" id="GO:0008360">
    <property type="term" value="P:regulation of cell shape"/>
    <property type="evidence" value="ECO:0007669"/>
    <property type="project" value="UniProtKB-KW"/>
</dbReference>
<dbReference type="InterPro" id="IPR011812">
    <property type="entry name" value="Pep_trsgly"/>
</dbReference>
<dbReference type="Gene3D" id="1.10.3810.10">
    <property type="entry name" value="Biosynthetic peptidoglycan transglycosylase-like"/>
    <property type="match status" value="1"/>
</dbReference>
<keyword evidence="9 11" id="KW-0472">Membrane</keyword>
<comment type="subcellular location">
    <subcellularLocation>
        <location evidence="11">Cell inner membrane</location>
        <topology evidence="11">Single-pass membrane protein</topology>
    </subcellularLocation>
</comment>
<keyword evidence="5 11" id="KW-0812">Transmembrane</keyword>
<dbReference type="UniPathway" id="UPA00219"/>
<evidence type="ECO:0000259" key="13">
    <source>
        <dbReference type="Pfam" id="PF00912"/>
    </source>
</evidence>
<dbReference type="GO" id="GO:0071555">
    <property type="term" value="P:cell wall organization"/>
    <property type="evidence" value="ECO:0007669"/>
    <property type="project" value="UniProtKB-KW"/>
</dbReference>
<dbReference type="GO" id="GO:0005886">
    <property type="term" value="C:plasma membrane"/>
    <property type="evidence" value="ECO:0007669"/>
    <property type="project" value="UniProtKB-SubCell"/>
</dbReference>
<dbReference type="GO" id="GO:0009252">
    <property type="term" value="P:peptidoglycan biosynthetic process"/>
    <property type="evidence" value="ECO:0007669"/>
    <property type="project" value="UniProtKB-UniRule"/>
</dbReference>
<keyword evidence="8 11" id="KW-1133">Transmembrane helix</keyword>
<evidence type="ECO:0000256" key="9">
    <source>
        <dbReference type="ARBA" id="ARBA00023136"/>
    </source>
</evidence>
<evidence type="ECO:0000313" key="15">
    <source>
        <dbReference type="Proteomes" id="UP000295277"/>
    </source>
</evidence>
<comment type="function">
    <text evidence="11">Peptidoglycan polymerase that catalyzes glycan chain elongation from lipid-linked precursors.</text>
</comment>
<keyword evidence="10 11" id="KW-0961">Cell wall biogenesis/degradation</keyword>
<proteinExistence type="inferred from homology"/>
<keyword evidence="3 11" id="KW-0328">Glycosyltransferase</keyword>
<dbReference type="GO" id="GO:0009274">
    <property type="term" value="C:peptidoglycan-based cell wall"/>
    <property type="evidence" value="ECO:0007669"/>
    <property type="project" value="InterPro"/>
</dbReference>
<dbReference type="HAMAP" id="MF_00766">
    <property type="entry name" value="PGT_MtgA"/>
    <property type="match status" value="1"/>
</dbReference>
<feature type="compositionally biased region" description="Basic residues" evidence="12">
    <location>
        <begin position="1"/>
        <end position="14"/>
    </location>
</feature>
<dbReference type="GO" id="GO:0016763">
    <property type="term" value="F:pentosyltransferase activity"/>
    <property type="evidence" value="ECO:0007669"/>
    <property type="project" value="InterPro"/>
</dbReference>
<feature type="region of interest" description="Disordered" evidence="12">
    <location>
        <begin position="1"/>
        <end position="21"/>
    </location>
</feature>
<evidence type="ECO:0000256" key="6">
    <source>
        <dbReference type="ARBA" id="ARBA00022960"/>
    </source>
</evidence>
<evidence type="ECO:0000256" key="12">
    <source>
        <dbReference type="SAM" id="MobiDB-lite"/>
    </source>
</evidence>
<evidence type="ECO:0000256" key="10">
    <source>
        <dbReference type="ARBA" id="ARBA00023316"/>
    </source>
</evidence>
<sequence>MAKRKAPARRKAARKGGGGRFRLPALPRPRITLRRLVWGMVLLAVLGVVAPKVVNPPLTHTMWSEGRRLGGIEHRWVAIEDVAPAMRRAVVAAEDANFCLHWGFDMRAIRGALEAGGRYGASTISQQTVKNVYLWQSRSWPRKALEAVITPLVELTWSKRRILEVYLNVAEFGEGVFGVDAAARHYFGVPPDRLSAAQAAALAVVLPAPKTRNAARLTPQLQRRAARISDGAATIRADGRSACFES</sequence>
<evidence type="ECO:0000256" key="5">
    <source>
        <dbReference type="ARBA" id="ARBA00022692"/>
    </source>
</evidence>
<keyword evidence="6 11" id="KW-0133">Cell shape</keyword>
<evidence type="ECO:0000256" key="3">
    <source>
        <dbReference type="ARBA" id="ARBA00022676"/>
    </source>
</evidence>
<dbReference type="AlphaFoldDB" id="A0A4V2R489"/>
<feature type="domain" description="Glycosyl transferase family 51" evidence="13">
    <location>
        <begin position="73"/>
        <end position="229"/>
    </location>
</feature>
<dbReference type="PANTHER" id="PTHR30400">
    <property type="entry name" value="MONOFUNCTIONAL BIOSYNTHETIC PEPTIDOGLYCAN TRANSGLYCOSYLASE"/>
    <property type="match status" value="1"/>
</dbReference>
<dbReference type="Pfam" id="PF00912">
    <property type="entry name" value="Transgly"/>
    <property type="match status" value="1"/>
</dbReference>
<comment type="caution">
    <text evidence="14">The sequence shown here is derived from an EMBL/GenBank/DDBJ whole genome shotgun (WGS) entry which is preliminary data.</text>
</comment>
<evidence type="ECO:0000256" key="4">
    <source>
        <dbReference type="ARBA" id="ARBA00022679"/>
    </source>
</evidence>
<keyword evidence="1 11" id="KW-1003">Cell membrane</keyword>
<gene>
    <name evidence="11" type="primary">mtgA</name>
    <name evidence="14" type="ORF">EV216_11765</name>
</gene>
<comment type="pathway">
    <text evidence="11">Cell wall biogenesis; peptidoglycan biosynthesis.</text>
</comment>
<evidence type="ECO:0000256" key="11">
    <source>
        <dbReference type="HAMAP-Rule" id="MF_00766"/>
    </source>
</evidence>
<keyword evidence="2 11" id="KW-0997">Cell inner membrane</keyword>
<accession>A0A4V2R489</accession>
<dbReference type="EMBL" id="SLVM01000017">
    <property type="protein sequence ID" value="TCM82093.1"/>
    <property type="molecule type" value="Genomic_DNA"/>
</dbReference>
<protein>
    <recommendedName>
        <fullName evidence="11">Biosynthetic peptidoglycan transglycosylase</fullName>
        <ecNumber evidence="11">2.4.99.28</ecNumber>
    </recommendedName>
    <alternativeName>
        <fullName evidence="11">Glycan polymerase</fullName>
    </alternativeName>
    <alternativeName>
        <fullName evidence="11">Peptidoglycan glycosyltransferase MtgA</fullName>
        <shortName evidence="11">PGT</shortName>
    </alternativeName>
</protein>